<keyword evidence="2" id="KW-0812">Transmembrane</keyword>
<evidence type="ECO:0000256" key="1">
    <source>
        <dbReference type="ARBA" id="ARBA00004141"/>
    </source>
</evidence>
<protein>
    <submittedName>
        <fullName evidence="8">GTP-binding protein</fullName>
    </submittedName>
</protein>
<name>A0ABU5RTA0_9CYAN</name>
<evidence type="ECO:0000259" key="7">
    <source>
        <dbReference type="Pfam" id="PF01926"/>
    </source>
</evidence>
<dbReference type="SUPFAM" id="SSF52540">
    <property type="entry name" value="P-loop containing nucleoside triphosphate hydrolases"/>
    <property type="match status" value="1"/>
</dbReference>
<evidence type="ECO:0000256" key="6">
    <source>
        <dbReference type="ARBA" id="ARBA00023136"/>
    </source>
</evidence>
<dbReference type="NCBIfam" id="TIGR00231">
    <property type="entry name" value="small_GTP"/>
    <property type="match status" value="1"/>
</dbReference>
<dbReference type="Pfam" id="PF05128">
    <property type="entry name" value="DUF697"/>
    <property type="match status" value="1"/>
</dbReference>
<dbReference type="RefSeq" id="WP_323305066.1">
    <property type="nucleotide sequence ID" value="NZ_JAYGHX010000003.1"/>
</dbReference>
<dbReference type="PANTHER" id="PTHR42714:SF6">
    <property type="entry name" value="TRANSLATION INITIATION FACTOR IF-2"/>
    <property type="match status" value="1"/>
</dbReference>
<sequence length="448" mass="47346">MTTAAPSPAPALAAPPAAERCRQLLARWRAGLVLSGREQAALAPELASLDRQLERLRRRRPRVAVFGRVGVGKSSLLNALLGEDHFATDVAHGCTRRQQQRAWGQPVAGLEGVDLVDTPGIDEIAAAARSRLAARVAVGADLVLLVIDSDLTVMDAQALDDLLASGKPLLLVLNRSDCWPEAERDGLLASIGRRLPPGARQLRPLPVAAAPREARLRPDGRVRSEAAPPRVEPLRRELTGLLERHGELLLALNALRAADRFSQSLHRCRLRHGRRQAQGLIGRFAALKATGVAANPLMLLDLAGGLACDSALVVQLCQLYGLPMTRSGARSLLARLGGHNALLGGAQLGLQLLLGGLRQLLLVAAPLSGGLSLAPAAPVALAQAALAVHTTRRTGRLAAAELLRAATAAGQPGALLRRLVRQDPETRRWLSEWQQQGGQGSAGGGLQP</sequence>
<dbReference type="Pfam" id="PF01926">
    <property type="entry name" value="MMR_HSR1"/>
    <property type="match status" value="1"/>
</dbReference>
<feature type="domain" description="G" evidence="7">
    <location>
        <begin position="62"/>
        <end position="175"/>
    </location>
</feature>
<dbReference type="CDD" id="cd00880">
    <property type="entry name" value="Era_like"/>
    <property type="match status" value="1"/>
</dbReference>
<dbReference type="InterPro" id="IPR027417">
    <property type="entry name" value="P-loop_NTPase"/>
</dbReference>
<evidence type="ECO:0000256" key="5">
    <source>
        <dbReference type="ARBA" id="ARBA00023134"/>
    </source>
</evidence>
<dbReference type="InterPro" id="IPR021147">
    <property type="entry name" value="DUF697"/>
</dbReference>
<reference evidence="8 9" key="1">
    <citation type="submission" date="2023-12" db="EMBL/GenBank/DDBJ databases">
        <title>Baltic Sea Cyanobacteria.</title>
        <authorList>
            <person name="Delbaje E."/>
            <person name="Fewer D.P."/>
            <person name="Shishido T.K."/>
        </authorList>
    </citation>
    <scope>NUCLEOTIDE SEQUENCE [LARGE SCALE GENOMIC DNA]</scope>
    <source>
        <strain evidence="8 9">UHCC 0139</strain>
    </source>
</reference>
<keyword evidence="3" id="KW-0547">Nucleotide-binding</keyword>
<comment type="subcellular location">
    <subcellularLocation>
        <location evidence="1">Membrane</location>
        <topology evidence="1">Multi-pass membrane protein</topology>
    </subcellularLocation>
</comment>
<dbReference type="Proteomes" id="UP001304461">
    <property type="component" value="Unassembled WGS sequence"/>
</dbReference>
<keyword evidence="4" id="KW-1133">Transmembrane helix</keyword>
<proteinExistence type="predicted"/>
<gene>
    <name evidence="8" type="ORF">VB738_07060</name>
</gene>
<dbReference type="EMBL" id="JAYGHX010000003">
    <property type="protein sequence ID" value="MEA5391019.1"/>
    <property type="molecule type" value="Genomic_DNA"/>
</dbReference>
<keyword evidence="6" id="KW-0472">Membrane</keyword>
<dbReference type="InterPro" id="IPR005225">
    <property type="entry name" value="Small_GTP-bd"/>
</dbReference>
<keyword evidence="5" id="KW-0342">GTP-binding</keyword>
<evidence type="ECO:0000256" key="3">
    <source>
        <dbReference type="ARBA" id="ARBA00022741"/>
    </source>
</evidence>
<evidence type="ECO:0000313" key="8">
    <source>
        <dbReference type="EMBL" id="MEA5391019.1"/>
    </source>
</evidence>
<evidence type="ECO:0000313" key="9">
    <source>
        <dbReference type="Proteomes" id="UP001304461"/>
    </source>
</evidence>
<evidence type="ECO:0000256" key="2">
    <source>
        <dbReference type="ARBA" id="ARBA00022692"/>
    </source>
</evidence>
<dbReference type="PANTHER" id="PTHR42714">
    <property type="entry name" value="TRNA MODIFICATION GTPASE GTPBP3"/>
    <property type="match status" value="1"/>
</dbReference>
<dbReference type="InterPro" id="IPR006073">
    <property type="entry name" value="GTP-bd"/>
</dbReference>
<comment type="caution">
    <text evidence="8">The sequence shown here is derived from an EMBL/GenBank/DDBJ whole genome shotgun (WGS) entry which is preliminary data.</text>
</comment>
<evidence type="ECO:0000256" key="4">
    <source>
        <dbReference type="ARBA" id="ARBA00022989"/>
    </source>
</evidence>
<keyword evidence="9" id="KW-1185">Reference proteome</keyword>
<accession>A0ABU5RTA0</accession>
<dbReference type="Gene3D" id="3.40.50.300">
    <property type="entry name" value="P-loop containing nucleotide triphosphate hydrolases"/>
    <property type="match status" value="1"/>
</dbReference>
<organism evidence="8 9">
    <name type="scientific">Cyanobium gracile UHCC 0139</name>
    <dbReference type="NCBI Taxonomy" id="3110308"/>
    <lineage>
        <taxon>Bacteria</taxon>
        <taxon>Bacillati</taxon>
        <taxon>Cyanobacteriota</taxon>
        <taxon>Cyanophyceae</taxon>
        <taxon>Synechococcales</taxon>
        <taxon>Prochlorococcaceae</taxon>
        <taxon>Cyanobium</taxon>
    </lineage>
</organism>